<name>A0A8H4QU42_9AGAR</name>
<evidence type="ECO:0000256" key="1">
    <source>
        <dbReference type="SAM" id="MobiDB-lite"/>
    </source>
</evidence>
<feature type="compositionally biased region" description="Low complexity" evidence="1">
    <location>
        <begin position="176"/>
        <end position="190"/>
    </location>
</feature>
<evidence type="ECO:0000313" key="3">
    <source>
        <dbReference type="EMBL" id="KAF4616402.1"/>
    </source>
</evidence>
<feature type="compositionally biased region" description="Low complexity" evidence="1">
    <location>
        <begin position="153"/>
        <end position="168"/>
    </location>
</feature>
<dbReference type="Gene3D" id="2.60.120.260">
    <property type="entry name" value="Galactose-binding domain-like"/>
    <property type="match status" value="1"/>
</dbReference>
<organism evidence="3 4">
    <name type="scientific">Agrocybe pediades</name>
    <dbReference type="NCBI Taxonomy" id="84607"/>
    <lineage>
        <taxon>Eukaryota</taxon>
        <taxon>Fungi</taxon>
        <taxon>Dikarya</taxon>
        <taxon>Basidiomycota</taxon>
        <taxon>Agaricomycotina</taxon>
        <taxon>Agaricomycetes</taxon>
        <taxon>Agaricomycetidae</taxon>
        <taxon>Agaricales</taxon>
        <taxon>Agaricineae</taxon>
        <taxon>Strophariaceae</taxon>
        <taxon>Agrocybe</taxon>
    </lineage>
</organism>
<keyword evidence="2" id="KW-1133">Transmembrane helix</keyword>
<protein>
    <submittedName>
        <fullName evidence="3">Uncharacterized protein</fullName>
    </submittedName>
</protein>
<feature type="transmembrane region" description="Helical" evidence="2">
    <location>
        <begin position="206"/>
        <end position="229"/>
    </location>
</feature>
<feature type="region of interest" description="Disordered" evidence="1">
    <location>
        <begin position="135"/>
        <end position="202"/>
    </location>
</feature>
<keyword evidence="2" id="KW-0812">Transmembrane</keyword>
<accession>A0A8H4QU42</accession>
<evidence type="ECO:0000313" key="4">
    <source>
        <dbReference type="Proteomes" id="UP000521872"/>
    </source>
</evidence>
<dbReference type="Proteomes" id="UP000521872">
    <property type="component" value="Unassembled WGS sequence"/>
</dbReference>
<keyword evidence="4" id="KW-1185">Reference proteome</keyword>
<proteinExistence type="predicted"/>
<gene>
    <name evidence="3" type="ORF">D9613_008863</name>
</gene>
<evidence type="ECO:0000256" key="2">
    <source>
        <dbReference type="SAM" id="Phobius"/>
    </source>
</evidence>
<keyword evidence="2" id="KW-0472">Membrane</keyword>
<comment type="caution">
    <text evidence="3">The sequence shown here is derived from an EMBL/GenBank/DDBJ whole genome shotgun (WGS) entry which is preliminary data.</text>
</comment>
<sequence>MEVLTIDDRDPKIVYSGTWKLEGSPFVEFDATTTLSMDKGATATFNFSGASAISVWGTIGEETLPPQSSYSIDGGPPVLYTAHIESSNQYQVNFFFASVSPAQHSLVITTLVDGAQFWLDYIQLNSIQTASSDSTLPLPTYKSSSPPTKIPLSTSSGSTPSTATSDSTIHLPTYISSSSPTKNSLSSSGSKEANIPNTSPKSPGEIVGFTLAGVVILAAGAVAICYFIIRRKKRRAAEAVIIPGSIRTLSLCSAPDRTAGPSPAPLLQESRQSVLPSYSDVFRTQSWGSEQLEQLPFTIDRT</sequence>
<feature type="compositionally biased region" description="Polar residues" evidence="1">
    <location>
        <begin position="135"/>
        <end position="147"/>
    </location>
</feature>
<dbReference type="EMBL" id="JAACJL010000031">
    <property type="protein sequence ID" value="KAF4616402.1"/>
    <property type="molecule type" value="Genomic_DNA"/>
</dbReference>
<dbReference type="AlphaFoldDB" id="A0A8H4QU42"/>
<reference evidence="3 4" key="1">
    <citation type="submission" date="2019-12" db="EMBL/GenBank/DDBJ databases">
        <authorList>
            <person name="Floudas D."/>
            <person name="Bentzer J."/>
            <person name="Ahren D."/>
            <person name="Johansson T."/>
            <person name="Persson P."/>
            <person name="Tunlid A."/>
        </authorList>
    </citation>
    <scope>NUCLEOTIDE SEQUENCE [LARGE SCALE GENOMIC DNA]</scope>
    <source>
        <strain evidence="3 4">CBS 102.39</strain>
    </source>
</reference>